<feature type="region of interest" description="Disordered" evidence="5">
    <location>
        <begin position="34"/>
        <end position="55"/>
    </location>
</feature>
<name>A0A835HSK0_9MAGN</name>
<dbReference type="EMBL" id="JADFTS010000005">
    <property type="protein sequence ID" value="KAF9604604.1"/>
    <property type="molecule type" value="Genomic_DNA"/>
</dbReference>
<dbReference type="GO" id="GO:0004650">
    <property type="term" value="F:polygalacturonase activity"/>
    <property type="evidence" value="ECO:0007669"/>
    <property type="project" value="InterPro"/>
</dbReference>
<keyword evidence="3 4" id="KW-0326">Glycosidase</keyword>
<dbReference type="InterPro" id="IPR000743">
    <property type="entry name" value="Glyco_hydro_28"/>
</dbReference>
<dbReference type="Pfam" id="PF00295">
    <property type="entry name" value="Glyco_hydro_28"/>
    <property type="match status" value="1"/>
</dbReference>
<protein>
    <submittedName>
        <fullName evidence="7">Uncharacterized protein</fullName>
    </submittedName>
</protein>
<evidence type="ECO:0000256" key="4">
    <source>
        <dbReference type="RuleBase" id="RU361169"/>
    </source>
</evidence>
<evidence type="ECO:0000256" key="2">
    <source>
        <dbReference type="ARBA" id="ARBA00022801"/>
    </source>
</evidence>
<feature type="chain" id="PRO_5032820192" evidence="6">
    <location>
        <begin position="23"/>
        <end position="200"/>
    </location>
</feature>
<evidence type="ECO:0000313" key="8">
    <source>
        <dbReference type="Proteomes" id="UP000631114"/>
    </source>
</evidence>
<reference evidence="7 8" key="1">
    <citation type="submission" date="2020-10" db="EMBL/GenBank/DDBJ databases">
        <title>The Coptis chinensis genome and diversification of protoberbering-type alkaloids.</title>
        <authorList>
            <person name="Wang B."/>
            <person name="Shu S."/>
            <person name="Song C."/>
            <person name="Liu Y."/>
        </authorList>
    </citation>
    <scope>NUCLEOTIDE SEQUENCE [LARGE SCALE GENOMIC DNA]</scope>
    <source>
        <strain evidence="7">HL-2020</strain>
        <tissue evidence="7">Leaf</tissue>
    </source>
</reference>
<sequence>MALNKNCVYVICLICLIAYSLAFTLANARHNPSPAPKVYSPTTTPAPKVDSPTATPTSIGDGLLGAFDVTKYGAVADAKIDSKSSPNVEIRGTLKDPSNISAFEDLAWLEFRDLSSINITGDGTGMLDGQGEASYGRSGCHNAGGKCKNYPITLKIVKVSGGTINNIALVNSKGFHMNFVTPQIFRQYLKQLYLIIWKPG</sequence>
<dbReference type="OrthoDB" id="187139at2759"/>
<dbReference type="InterPro" id="IPR012334">
    <property type="entry name" value="Pectin_lyas_fold"/>
</dbReference>
<keyword evidence="6" id="KW-0732">Signal</keyword>
<evidence type="ECO:0000256" key="1">
    <source>
        <dbReference type="ARBA" id="ARBA00008834"/>
    </source>
</evidence>
<evidence type="ECO:0000256" key="6">
    <source>
        <dbReference type="SAM" id="SignalP"/>
    </source>
</evidence>
<organism evidence="7 8">
    <name type="scientific">Coptis chinensis</name>
    <dbReference type="NCBI Taxonomy" id="261450"/>
    <lineage>
        <taxon>Eukaryota</taxon>
        <taxon>Viridiplantae</taxon>
        <taxon>Streptophyta</taxon>
        <taxon>Embryophyta</taxon>
        <taxon>Tracheophyta</taxon>
        <taxon>Spermatophyta</taxon>
        <taxon>Magnoliopsida</taxon>
        <taxon>Ranunculales</taxon>
        <taxon>Ranunculaceae</taxon>
        <taxon>Coptidoideae</taxon>
        <taxon>Coptis</taxon>
    </lineage>
</organism>
<evidence type="ECO:0000256" key="5">
    <source>
        <dbReference type="SAM" id="MobiDB-lite"/>
    </source>
</evidence>
<dbReference type="SUPFAM" id="SSF51126">
    <property type="entry name" value="Pectin lyase-like"/>
    <property type="match status" value="1"/>
</dbReference>
<dbReference type="Proteomes" id="UP000631114">
    <property type="component" value="Unassembled WGS sequence"/>
</dbReference>
<accession>A0A835HSK0</accession>
<dbReference type="GO" id="GO:0005975">
    <property type="term" value="P:carbohydrate metabolic process"/>
    <property type="evidence" value="ECO:0007669"/>
    <property type="project" value="InterPro"/>
</dbReference>
<comment type="caution">
    <text evidence="7">The sequence shown here is derived from an EMBL/GenBank/DDBJ whole genome shotgun (WGS) entry which is preliminary data.</text>
</comment>
<keyword evidence="2 4" id="KW-0378">Hydrolase</keyword>
<proteinExistence type="inferred from homology"/>
<dbReference type="InterPro" id="IPR011050">
    <property type="entry name" value="Pectin_lyase_fold/virulence"/>
</dbReference>
<dbReference type="Gene3D" id="2.160.20.10">
    <property type="entry name" value="Single-stranded right-handed beta-helix, Pectin lyase-like"/>
    <property type="match status" value="1"/>
</dbReference>
<feature type="signal peptide" evidence="6">
    <location>
        <begin position="1"/>
        <end position="22"/>
    </location>
</feature>
<keyword evidence="8" id="KW-1185">Reference proteome</keyword>
<gene>
    <name evidence="7" type="ORF">IFM89_008048</name>
</gene>
<evidence type="ECO:0000256" key="3">
    <source>
        <dbReference type="ARBA" id="ARBA00023295"/>
    </source>
</evidence>
<comment type="similarity">
    <text evidence="1 4">Belongs to the glycosyl hydrolase 28 family.</text>
</comment>
<evidence type="ECO:0000313" key="7">
    <source>
        <dbReference type="EMBL" id="KAF9604604.1"/>
    </source>
</evidence>
<dbReference type="AlphaFoldDB" id="A0A835HSK0"/>